<proteinExistence type="predicted"/>
<organism evidence="1 2">
    <name type="scientific">Malassezia obtusa</name>
    <dbReference type="NCBI Taxonomy" id="76774"/>
    <lineage>
        <taxon>Eukaryota</taxon>
        <taxon>Fungi</taxon>
        <taxon>Dikarya</taxon>
        <taxon>Basidiomycota</taxon>
        <taxon>Ustilaginomycotina</taxon>
        <taxon>Malasseziomycetes</taxon>
        <taxon>Malasseziales</taxon>
        <taxon>Malasseziaceae</taxon>
        <taxon>Malassezia</taxon>
    </lineage>
</organism>
<accession>A0AAF0E0S2</accession>
<dbReference type="Gene3D" id="1.25.40.10">
    <property type="entry name" value="Tetratricopeptide repeat domain"/>
    <property type="match status" value="1"/>
</dbReference>
<gene>
    <name evidence="1" type="ORF">MOBT1_002369</name>
</gene>
<protein>
    <submittedName>
        <fullName evidence="1">Uncharacterized protein</fullName>
    </submittedName>
</protein>
<dbReference type="InterPro" id="IPR011990">
    <property type="entry name" value="TPR-like_helical_dom_sf"/>
</dbReference>
<evidence type="ECO:0000313" key="2">
    <source>
        <dbReference type="Proteomes" id="UP001214603"/>
    </source>
</evidence>
<sequence length="554" mass="59799">MFGLRRRAAARAPRGLARAGTARAAAARPVAARAAAARPVAARAVAARPAAVHTRAAPPPVWQQQRSARLAALYAALARGEPAGVYDAFLGAEAARLPLAAAEYRHVLQVLLEARPHTRQSTDQILVLLEHVKRAQKLYAHATSPSDRLVRDELTALLQDAYVWNALLSSARGRQKRLPLSALAELLDLFVAAEHAVPDAPAHARGRPTFPNVVSYNLLLHAIVRSLPADAGRARAAPATLAAVRREVHAGRYTRTDAEAFFHLVWARLEAADAPSEASWAIRVLLYTQLARLGAVQQSMRACVAAHRCSTAAVNTALGAYAAAHRTDPAMPARVGGVYEALRYNRLLAELGRAPPRVRDDDVHAVLGVDRVPAAVHPDRGTYALLIRLLTQRGDLSGALRVLHDMVVTPGARGAPGTAPGPDVYHAFFAAFARFGVPASVRRRGAAPDAWEWHERTPGGWGVAALAELFEGYLRVQPADAPPRRVRRRRGAVRAPAPSPEALYQVLCALRRVGGAHRAWVATQWARVVDKFADAAHWYGFRVDARLARALEAT</sequence>
<reference evidence="1" key="1">
    <citation type="submission" date="2023-03" db="EMBL/GenBank/DDBJ databases">
        <title>Mating type loci evolution in Malassezia.</title>
        <authorList>
            <person name="Coelho M.A."/>
        </authorList>
    </citation>
    <scope>NUCLEOTIDE SEQUENCE</scope>
    <source>
        <strain evidence="1">CBS 7876</strain>
    </source>
</reference>
<dbReference type="AlphaFoldDB" id="A0AAF0E0S2"/>
<evidence type="ECO:0000313" key="1">
    <source>
        <dbReference type="EMBL" id="WFD03676.1"/>
    </source>
</evidence>
<name>A0AAF0E0S2_9BASI</name>
<dbReference type="EMBL" id="CP119938">
    <property type="protein sequence ID" value="WFD03676.1"/>
    <property type="molecule type" value="Genomic_DNA"/>
</dbReference>
<keyword evidence="2" id="KW-1185">Reference proteome</keyword>
<dbReference type="Proteomes" id="UP001214603">
    <property type="component" value="Chromosome 5"/>
</dbReference>